<comment type="caution">
    <text evidence="3">The sequence shown here is derived from an EMBL/GenBank/DDBJ whole genome shotgun (WGS) entry which is preliminary data.</text>
</comment>
<reference evidence="3 4" key="1">
    <citation type="journal article" date="2019" name="Nat. Plants">
        <title>Stout camphor tree genome fills gaps in understanding of flowering plant genome evolution.</title>
        <authorList>
            <person name="Chaw S.M."/>
            <person name="Liu Y.C."/>
            <person name="Wu Y.W."/>
            <person name="Wang H.Y."/>
            <person name="Lin C.I."/>
            <person name="Wu C.S."/>
            <person name="Ke H.M."/>
            <person name="Chang L.Y."/>
            <person name="Hsu C.Y."/>
            <person name="Yang H.T."/>
            <person name="Sudianto E."/>
            <person name="Hsu M.H."/>
            <person name="Wu K.P."/>
            <person name="Wang L.N."/>
            <person name="Leebens-Mack J.H."/>
            <person name="Tsai I.J."/>
        </authorList>
    </citation>
    <scope>NUCLEOTIDE SEQUENCE [LARGE SCALE GENOMIC DNA]</scope>
    <source>
        <strain evidence="4">cv. Chaw 1501</strain>
        <tissue evidence="3">Young leaves</tissue>
    </source>
</reference>
<name>A0A3S3NLC4_9MAGN</name>
<keyword evidence="1" id="KW-0175">Coiled coil</keyword>
<dbReference type="OrthoDB" id="1927611at2759"/>
<dbReference type="EMBL" id="QPKB01000008">
    <property type="protein sequence ID" value="RWR89958.1"/>
    <property type="molecule type" value="Genomic_DNA"/>
</dbReference>
<dbReference type="Proteomes" id="UP000283530">
    <property type="component" value="Unassembled WGS sequence"/>
</dbReference>
<organism evidence="3 4">
    <name type="scientific">Cinnamomum micranthum f. kanehirae</name>
    <dbReference type="NCBI Taxonomy" id="337451"/>
    <lineage>
        <taxon>Eukaryota</taxon>
        <taxon>Viridiplantae</taxon>
        <taxon>Streptophyta</taxon>
        <taxon>Embryophyta</taxon>
        <taxon>Tracheophyta</taxon>
        <taxon>Spermatophyta</taxon>
        <taxon>Magnoliopsida</taxon>
        <taxon>Magnoliidae</taxon>
        <taxon>Laurales</taxon>
        <taxon>Lauraceae</taxon>
        <taxon>Cinnamomum</taxon>
    </lineage>
</organism>
<dbReference type="AlphaFoldDB" id="A0A3S3NLC4"/>
<feature type="coiled-coil region" evidence="1">
    <location>
        <begin position="149"/>
        <end position="176"/>
    </location>
</feature>
<proteinExistence type="predicted"/>
<accession>A0A3S3NLC4</accession>
<keyword evidence="2" id="KW-1133">Transmembrane helix</keyword>
<evidence type="ECO:0000256" key="1">
    <source>
        <dbReference type="SAM" id="Coils"/>
    </source>
</evidence>
<keyword evidence="2" id="KW-0812">Transmembrane</keyword>
<protein>
    <submittedName>
        <fullName evidence="3">Uncharacterized protein</fullName>
    </submittedName>
</protein>
<feature type="transmembrane region" description="Helical" evidence="2">
    <location>
        <begin position="118"/>
        <end position="135"/>
    </location>
</feature>
<gene>
    <name evidence="3" type="ORF">CKAN_01903300</name>
</gene>
<keyword evidence="4" id="KW-1185">Reference proteome</keyword>
<dbReference type="PANTHER" id="PTHR33735">
    <property type="entry name" value="EXPRESSED PROTEIN"/>
    <property type="match status" value="1"/>
</dbReference>
<dbReference type="PANTHER" id="PTHR33735:SF10">
    <property type="entry name" value="EXPRESSED PROTEIN"/>
    <property type="match status" value="1"/>
</dbReference>
<sequence length="253" mass="27898">MSWIIFVSRSNVIHSNPTCHIPGESPLRSEKIPTMASLQSAIIPGLSLLTSGRSQSQIRSPSHLLQKATLGHGFCSLVNQKTIQWADINHRMCSSITHATMGDNHQSKTPQPKKPKPIWFNWILGWIFSMILPLANLKGGNLLRLAGPLKQIEEVVEEVEEVVEIVEEVAEAVEKVSSELAENIPDNEMLKGTALAVEKLCKEVEKDAKQTMELMHKVDDIKEEVEKEMEMVLKVEPVAGEVAGKGSGHGTEA</sequence>
<evidence type="ECO:0000313" key="3">
    <source>
        <dbReference type="EMBL" id="RWR89958.1"/>
    </source>
</evidence>
<evidence type="ECO:0000256" key="2">
    <source>
        <dbReference type="SAM" id="Phobius"/>
    </source>
</evidence>
<keyword evidence="2" id="KW-0472">Membrane</keyword>
<evidence type="ECO:0000313" key="4">
    <source>
        <dbReference type="Proteomes" id="UP000283530"/>
    </source>
</evidence>